<gene>
    <name evidence="9" type="ORF">GNLVRS02_ARAD1D32560g</name>
</gene>
<evidence type="ECO:0000259" key="8">
    <source>
        <dbReference type="PROSITE" id="PS50011"/>
    </source>
</evidence>
<organism evidence="9">
    <name type="scientific">Blastobotrys adeninivorans</name>
    <name type="common">Yeast</name>
    <name type="synonym">Arxula adeninivorans</name>
    <dbReference type="NCBI Taxonomy" id="409370"/>
    <lineage>
        <taxon>Eukaryota</taxon>
        <taxon>Fungi</taxon>
        <taxon>Dikarya</taxon>
        <taxon>Ascomycota</taxon>
        <taxon>Saccharomycotina</taxon>
        <taxon>Dipodascomycetes</taxon>
        <taxon>Dipodascales</taxon>
        <taxon>Trichomonascaceae</taxon>
        <taxon>Blastobotrys</taxon>
    </lineage>
</organism>
<dbReference type="Gene3D" id="3.30.200.20">
    <property type="entry name" value="Phosphorylase Kinase, domain 1"/>
    <property type="match status" value="1"/>
</dbReference>
<evidence type="ECO:0000256" key="7">
    <source>
        <dbReference type="SAM" id="MobiDB-lite"/>
    </source>
</evidence>
<feature type="compositionally biased region" description="Acidic residues" evidence="7">
    <location>
        <begin position="139"/>
        <end position="167"/>
    </location>
</feature>
<protein>
    <recommendedName>
        <fullName evidence="1">non-specific serine/threonine protein kinase</fullName>
        <ecNumber evidence="1">2.7.11.1</ecNumber>
    </recommendedName>
</protein>
<proteinExistence type="predicted"/>
<dbReference type="PANTHER" id="PTHR44167:SF23">
    <property type="entry name" value="CDC7 KINASE, ISOFORM A-RELATED"/>
    <property type="match status" value="1"/>
</dbReference>
<dbReference type="CDD" id="cd14019">
    <property type="entry name" value="STKc_Cdc7"/>
    <property type="match status" value="1"/>
</dbReference>
<dbReference type="Pfam" id="PF00069">
    <property type="entry name" value="Pkinase"/>
    <property type="match status" value="2"/>
</dbReference>
<dbReference type="InterPro" id="IPR008271">
    <property type="entry name" value="Ser/Thr_kinase_AS"/>
</dbReference>
<keyword evidence="5" id="KW-0418">Kinase</keyword>
<feature type="compositionally biased region" description="Basic and acidic residues" evidence="7">
    <location>
        <begin position="177"/>
        <end position="189"/>
    </location>
</feature>
<evidence type="ECO:0000256" key="3">
    <source>
        <dbReference type="ARBA" id="ARBA00022679"/>
    </source>
</evidence>
<dbReference type="GO" id="GO:0044773">
    <property type="term" value="P:mitotic DNA damage checkpoint signaling"/>
    <property type="evidence" value="ECO:0007669"/>
    <property type="project" value="TreeGrafter"/>
</dbReference>
<dbReference type="EMBL" id="HG937694">
    <property type="protein sequence ID" value="CDP38343.1"/>
    <property type="molecule type" value="Genomic_DNA"/>
</dbReference>
<dbReference type="AlphaFoldDB" id="A0A060TBK4"/>
<keyword evidence="6" id="KW-0067">ATP-binding</keyword>
<keyword evidence="4" id="KW-0547">Nucleotide-binding</keyword>
<feature type="compositionally biased region" description="Basic and acidic residues" evidence="7">
    <location>
        <begin position="8"/>
        <end position="18"/>
    </location>
</feature>
<dbReference type="SUPFAM" id="SSF56112">
    <property type="entry name" value="Protein kinase-like (PK-like)"/>
    <property type="match status" value="1"/>
</dbReference>
<dbReference type="EC" id="2.7.11.1" evidence="1"/>
<reference evidence="9" key="2">
    <citation type="submission" date="2014-06" db="EMBL/GenBank/DDBJ databases">
        <title>The complete genome of Blastobotrys (Arxula) adeninivorans LS3 - a yeast of biotechnological interest.</title>
        <authorList>
            <person name="Kunze G."/>
            <person name="Gaillardin C."/>
            <person name="Czernicka M."/>
            <person name="Durrens P."/>
            <person name="Martin T."/>
            <person name="Boer E."/>
            <person name="Gabaldon T."/>
            <person name="Cruz J."/>
            <person name="Talla E."/>
            <person name="Marck C."/>
            <person name="Goffeau A."/>
            <person name="Barbe V."/>
            <person name="Baret P."/>
            <person name="Baronian K."/>
            <person name="Beier S."/>
            <person name="Bleykasten C."/>
            <person name="Bode R."/>
            <person name="Casaregola S."/>
            <person name="Despons L."/>
            <person name="Fairhead C."/>
            <person name="Giersberg M."/>
            <person name="Gierski P."/>
            <person name="Hahnel U."/>
            <person name="Hartmann A."/>
            <person name="Jankowska D."/>
            <person name="Jubin C."/>
            <person name="Jung P."/>
            <person name="Lafontaine I."/>
            <person name="Leh-Louis V."/>
            <person name="Lemaire M."/>
            <person name="Marcet-Houben M."/>
            <person name="Mascher M."/>
            <person name="Morel G."/>
            <person name="Richard G.-F."/>
            <person name="Riechen J."/>
            <person name="Sacerdot C."/>
            <person name="Sarkar A."/>
            <person name="Savel G."/>
            <person name="Schacherer J."/>
            <person name="Sherman D."/>
            <person name="Straub M.-L."/>
            <person name="Stein N."/>
            <person name="Thierry A."/>
            <person name="Trautwein-Schult A."/>
            <person name="Westhof E."/>
            <person name="Worch S."/>
            <person name="Dujon B."/>
            <person name="Souciet J.-L."/>
            <person name="Wincker P."/>
            <person name="Scholz U."/>
            <person name="Neuveglise N."/>
        </authorList>
    </citation>
    <scope>NUCLEOTIDE SEQUENCE</scope>
    <source>
        <strain evidence="9">LS3</strain>
    </source>
</reference>
<sequence length="640" mass="72526">MVNMPVGDKVDDKVGREDDTLEAEYGSETYGNANETEPLEAVDLSLQPLQPLQQLEEVDQHFEQEFAHHQQELQREMSIVQDGEDGCDHVQAQGQLHNPLDALGLAGPDLEPVGSMVAPDRQENTVDAVVMDPDRENTVDAEDDQESSLKEEEEEEQEEQEEQEESREDGGQVGGIVDEKAHDRPKQIDGEDDGDTQIVNNGDADANGEDSTMAKHASAEDESTKKESEDKKEDNEGRRKRRKTEDHLKPNDDIALFEDAFPALCSQYQPVSKIGEGTFSTVYKAIDLEFDKYKNPWTRVCPATTAKQDSSIKLVALKRLYVTASPSRIANELRMLSDLRDCPYVVPIITAVRERDQVIAVMPYFRHTDFRCFYMSFTIDDIRIYSRQLFSALSFLDDNNIIHRDVKPTNFLFDVDTRRGVLVDFGLAEKDTRRKTAPETGKKLSGQTIPSQRRDKQDCPCAHGGIEHSKYQIVRQLGFRRDDKRSGRRANRAGTRGFRAPEVLFKCTSQSTKIDVWSAGVILLSLLAKRFPFFSSNDDGEALLELASVFGRRKMELCGLLHGSVFETNIPTLKNYPYSFEQLVSWCRTCYSSSQPDRGYRMIKFSSSEKLALDLLAKTLHLDPRSRYSAHQVLEHPFFT</sequence>
<feature type="region of interest" description="Disordered" evidence="7">
    <location>
        <begin position="99"/>
        <end position="247"/>
    </location>
</feature>
<keyword evidence="3" id="KW-0808">Transferase</keyword>
<dbReference type="PROSITE" id="PS00108">
    <property type="entry name" value="PROTEIN_KINASE_ST"/>
    <property type="match status" value="1"/>
</dbReference>
<evidence type="ECO:0000256" key="1">
    <source>
        <dbReference type="ARBA" id="ARBA00012513"/>
    </source>
</evidence>
<dbReference type="InterPro" id="IPR000719">
    <property type="entry name" value="Prot_kinase_dom"/>
</dbReference>
<feature type="compositionally biased region" description="Basic and acidic residues" evidence="7">
    <location>
        <begin position="217"/>
        <end position="247"/>
    </location>
</feature>
<dbReference type="InterPro" id="IPR011009">
    <property type="entry name" value="Kinase-like_dom_sf"/>
</dbReference>
<dbReference type="GO" id="GO:0005524">
    <property type="term" value="F:ATP binding"/>
    <property type="evidence" value="ECO:0007669"/>
    <property type="project" value="UniProtKB-KW"/>
</dbReference>
<dbReference type="PANTHER" id="PTHR44167">
    <property type="entry name" value="OVARIAN-SPECIFIC SERINE/THREONINE-PROTEIN KINASE LOK-RELATED"/>
    <property type="match status" value="1"/>
</dbReference>
<evidence type="ECO:0000256" key="4">
    <source>
        <dbReference type="ARBA" id="ARBA00022741"/>
    </source>
</evidence>
<evidence type="ECO:0000256" key="6">
    <source>
        <dbReference type="ARBA" id="ARBA00022840"/>
    </source>
</evidence>
<feature type="domain" description="Protein kinase" evidence="8">
    <location>
        <begin position="268"/>
        <end position="639"/>
    </location>
</feature>
<dbReference type="SMART" id="SM00220">
    <property type="entry name" value="S_TKc"/>
    <property type="match status" value="1"/>
</dbReference>
<feature type="region of interest" description="Disordered" evidence="7">
    <location>
        <begin position="1"/>
        <end position="33"/>
    </location>
</feature>
<accession>A0A060TBK4</accession>
<name>A0A060TBK4_BLAAD</name>
<dbReference type="PhylomeDB" id="A0A060TBK4"/>
<evidence type="ECO:0000256" key="2">
    <source>
        <dbReference type="ARBA" id="ARBA00022527"/>
    </source>
</evidence>
<dbReference type="GO" id="GO:0004674">
    <property type="term" value="F:protein serine/threonine kinase activity"/>
    <property type="evidence" value="ECO:0007669"/>
    <property type="project" value="UniProtKB-KW"/>
</dbReference>
<evidence type="ECO:0000313" key="9">
    <source>
        <dbReference type="EMBL" id="CDP38343.1"/>
    </source>
</evidence>
<reference evidence="9" key="1">
    <citation type="submission" date="2014-02" db="EMBL/GenBank/DDBJ databases">
        <authorList>
            <person name="Genoscope - CEA"/>
        </authorList>
    </citation>
    <scope>NUCLEOTIDE SEQUENCE</scope>
    <source>
        <strain evidence="9">LS3</strain>
    </source>
</reference>
<feature type="region of interest" description="Disordered" evidence="7">
    <location>
        <begin position="433"/>
        <end position="459"/>
    </location>
</feature>
<evidence type="ECO:0000256" key="5">
    <source>
        <dbReference type="ARBA" id="ARBA00022777"/>
    </source>
</evidence>
<dbReference type="GO" id="GO:0005634">
    <property type="term" value="C:nucleus"/>
    <property type="evidence" value="ECO:0007669"/>
    <property type="project" value="TreeGrafter"/>
</dbReference>
<dbReference type="Gene3D" id="1.10.510.10">
    <property type="entry name" value="Transferase(Phosphotransferase) domain 1"/>
    <property type="match status" value="1"/>
</dbReference>
<dbReference type="PROSITE" id="PS50011">
    <property type="entry name" value="PROTEIN_KINASE_DOM"/>
    <property type="match status" value="1"/>
</dbReference>
<feature type="compositionally biased region" description="Basic and acidic residues" evidence="7">
    <location>
        <begin position="433"/>
        <end position="442"/>
    </location>
</feature>
<keyword evidence="2" id="KW-0723">Serine/threonine-protein kinase</keyword>